<dbReference type="InterPro" id="IPR036942">
    <property type="entry name" value="Beta-barrel_TonB_sf"/>
</dbReference>
<dbReference type="Proteomes" id="UP001499909">
    <property type="component" value="Unassembled WGS sequence"/>
</dbReference>
<keyword evidence="7" id="KW-1185">Reference proteome</keyword>
<dbReference type="SUPFAM" id="SSF56935">
    <property type="entry name" value="Porins"/>
    <property type="match status" value="1"/>
</dbReference>
<keyword evidence="6" id="KW-0675">Receptor</keyword>
<evidence type="ECO:0000256" key="4">
    <source>
        <dbReference type="SAM" id="MobiDB-lite"/>
    </source>
</evidence>
<accession>A0ABP7MCD6</accession>
<evidence type="ECO:0000256" key="3">
    <source>
        <dbReference type="ARBA" id="ARBA00023237"/>
    </source>
</evidence>
<dbReference type="Pfam" id="PF07715">
    <property type="entry name" value="Plug"/>
    <property type="match status" value="1"/>
</dbReference>
<dbReference type="InterPro" id="IPR012910">
    <property type="entry name" value="Plug_dom"/>
</dbReference>
<reference evidence="7" key="1">
    <citation type="journal article" date="2019" name="Int. J. Syst. Evol. Microbiol.">
        <title>The Global Catalogue of Microorganisms (GCM) 10K type strain sequencing project: providing services to taxonomists for standard genome sequencing and annotation.</title>
        <authorList>
            <consortium name="The Broad Institute Genomics Platform"/>
            <consortium name="The Broad Institute Genome Sequencing Center for Infectious Disease"/>
            <person name="Wu L."/>
            <person name="Ma J."/>
        </authorList>
    </citation>
    <scope>NUCLEOTIDE SEQUENCE [LARGE SCALE GENOMIC DNA]</scope>
    <source>
        <strain evidence="7">JCM 17214</strain>
    </source>
</reference>
<protein>
    <submittedName>
        <fullName evidence="6">TonB-dependent receptor</fullName>
    </submittedName>
</protein>
<sequence>MAGVQVTPYSGAPGAWATVRIRGVANVTGNSQPLYVVDDVPVYNLDVTPENWSGTYGFSSGGNQYYRPTPTPFAPGSNPLLDLPVEDVASITVLKGAAATARYGMQGTNGVIRIVTRTGDTGSSLPQPLRVNYAGWAGVQQVRQRYDLLNARQYADLVNVTARNDGRPAPYPAAELATLGATDWQDQAFRTAGLQSHNLSVSGATTRTRYYAAADYLQQAGVLLNSGLSRYSLRTNVEQQLTARLSVGLKASGSQLDQRQPGFDPDAGPALTNLLLAPPATPARDSFGNLITADPLLPLREQYHAPRTRRLLAQLHAAYQLSPDLTLRVRGSHERAATDDDYHRPDNVGMGYRSTFQEASTTDVTSWVAAADLRYHRTLAENHALTADLSYLRQQYERELTNEQTSTLTGSGQAPVGTGTSRSTFMTRVKSVAAHSPTAQLGYTYRSRYEVQASLRTDFALGHDGFEGEYYWFPGAALRWHLDQEAFLQNATGLTQLTLEAGAGRTSSYFSPDRTTHLDAGLRLGLLGGRLTLDAAVYQRSTRQAQALLSVLVPGSGSPVFIPYALNMELLNRGMELTLGSTWQAGALVGTSTLALANNQNQVTDFRDDQGNPVPFASGLEKGHSISRFQVLAQNGTYSASSAQAGQRRFRDVNGDGRGDYSDSYYQGTGLPRYTLNFSQHLMLRRWQLDAQLDGLFGYQILNSTLVARDAPHGYTNSSTRALDYWTPDHQSTSIPRPAAANYQTINLPDAQDLASGNHVRLSQLSLSYEVLNTDTRKVSVWVGGQNLFVSGAYRGYDPNVSSGGAAPLRAGHDAGVYPVARVWQLGVRGQF</sequence>
<evidence type="ECO:0000259" key="5">
    <source>
        <dbReference type="Pfam" id="PF07715"/>
    </source>
</evidence>
<keyword evidence="3" id="KW-0998">Cell outer membrane</keyword>
<name>A0ABP7MCD6_9BACT</name>
<feature type="region of interest" description="Disordered" evidence="4">
    <location>
        <begin position="402"/>
        <end position="421"/>
    </location>
</feature>
<proteinExistence type="predicted"/>
<comment type="subcellular location">
    <subcellularLocation>
        <location evidence="1">Cell outer membrane</location>
    </subcellularLocation>
</comment>
<evidence type="ECO:0000313" key="7">
    <source>
        <dbReference type="Proteomes" id="UP001499909"/>
    </source>
</evidence>
<comment type="caution">
    <text evidence="6">The sequence shown here is derived from an EMBL/GenBank/DDBJ whole genome shotgun (WGS) entry which is preliminary data.</text>
</comment>
<evidence type="ECO:0000313" key="6">
    <source>
        <dbReference type="EMBL" id="GAA3919745.1"/>
    </source>
</evidence>
<dbReference type="Gene3D" id="2.170.130.10">
    <property type="entry name" value="TonB-dependent receptor, plug domain"/>
    <property type="match status" value="1"/>
</dbReference>
<dbReference type="Gene3D" id="2.40.170.20">
    <property type="entry name" value="TonB-dependent receptor, beta-barrel domain"/>
    <property type="match status" value="1"/>
</dbReference>
<evidence type="ECO:0000256" key="2">
    <source>
        <dbReference type="ARBA" id="ARBA00023136"/>
    </source>
</evidence>
<dbReference type="EMBL" id="BAABDH010000003">
    <property type="protein sequence ID" value="GAA3919745.1"/>
    <property type="molecule type" value="Genomic_DNA"/>
</dbReference>
<gene>
    <name evidence="6" type="ORF">GCM10022406_02750</name>
</gene>
<organism evidence="6 7">
    <name type="scientific">Hymenobacter algoricola</name>
    <dbReference type="NCBI Taxonomy" id="486267"/>
    <lineage>
        <taxon>Bacteria</taxon>
        <taxon>Pseudomonadati</taxon>
        <taxon>Bacteroidota</taxon>
        <taxon>Cytophagia</taxon>
        <taxon>Cytophagales</taxon>
        <taxon>Hymenobacteraceae</taxon>
        <taxon>Hymenobacter</taxon>
    </lineage>
</organism>
<dbReference type="InterPro" id="IPR037066">
    <property type="entry name" value="Plug_dom_sf"/>
</dbReference>
<evidence type="ECO:0000256" key="1">
    <source>
        <dbReference type="ARBA" id="ARBA00004442"/>
    </source>
</evidence>
<feature type="domain" description="TonB-dependent receptor plug" evidence="5">
    <location>
        <begin position="1"/>
        <end position="111"/>
    </location>
</feature>
<keyword evidence="2" id="KW-0472">Membrane</keyword>